<dbReference type="Pfam" id="PF13385">
    <property type="entry name" value="Laminin_G_3"/>
    <property type="match status" value="1"/>
</dbReference>
<gene>
    <name evidence="1" type="ORF">NP493_1548g00029</name>
</gene>
<dbReference type="SUPFAM" id="SSF49899">
    <property type="entry name" value="Concanavalin A-like lectins/glucanases"/>
    <property type="match status" value="1"/>
</dbReference>
<accession>A0AAD9JZX1</accession>
<dbReference type="InterPro" id="IPR013320">
    <property type="entry name" value="ConA-like_dom_sf"/>
</dbReference>
<evidence type="ECO:0000313" key="2">
    <source>
        <dbReference type="Proteomes" id="UP001209878"/>
    </source>
</evidence>
<name>A0AAD9JZX1_RIDPI</name>
<sequence length="196" mass="20938">MKLKSQPTCTDDLLLHFTYEGTFNDVTCHHAIANMYGSGLATLVSDDGHSAVRFDGDSYFEVPFIRTFFAGATIREFSISLWFKQDGAAAGPKAVLVTNGDCEPPQSFEIFNQGASSVAECGTTSGTVLSLPSVAVSNDAWQHVAWVYDGSELRYYLGGSLQQQGNIQGPLMNPDAPLAIGAVCGSGYYSGLLDES</sequence>
<organism evidence="1 2">
    <name type="scientific">Ridgeia piscesae</name>
    <name type="common">Tubeworm</name>
    <dbReference type="NCBI Taxonomy" id="27915"/>
    <lineage>
        <taxon>Eukaryota</taxon>
        <taxon>Metazoa</taxon>
        <taxon>Spiralia</taxon>
        <taxon>Lophotrochozoa</taxon>
        <taxon>Annelida</taxon>
        <taxon>Polychaeta</taxon>
        <taxon>Sedentaria</taxon>
        <taxon>Canalipalpata</taxon>
        <taxon>Sabellida</taxon>
        <taxon>Siboglinidae</taxon>
        <taxon>Ridgeia</taxon>
    </lineage>
</organism>
<reference evidence="1" key="1">
    <citation type="journal article" date="2023" name="Mol. Biol. Evol.">
        <title>Third-Generation Sequencing Reveals the Adaptive Role of the Epigenome in Three Deep-Sea Polychaetes.</title>
        <authorList>
            <person name="Perez M."/>
            <person name="Aroh O."/>
            <person name="Sun Y."/>
            <person name="Lan Y."/>
            <person name="Juniper S.K."/>
            <person name="Young C.R."/>
            <person name="Angers B."/>
            <person name="Qian P.Y."/>
        </authorList>
    </citation>
    <scope>NUCLEOTIDE SEQUENCE</scope>
    <source>
        <strain evidence="1">R07B-5</strain>
    </source>
</reference>
<dbReference type="Gene3D" id="2.60.120.200">
    <property type="match status" value="1"/>
</dbReference>
<comment type="caution">
    <text evidence="1">The sequence shown here is derived from an EMBL/GenBank/DDBJ whole genome shotgun (WGS) entry which is preliminary data.</text>
</comment>
<dbReference type="AlphaFoldDB" id="A0AAD9JZX1"/>
<evidence type="ECO:0008006" key="3">
    <source>
        <dbReference type="Google" id="ProtNLM"/>
    </source>
</evidence>
<dbReference type="EMBL" id="JAODUO010001548">
    <property type="protein sequence ID" value="KAK2162006.1"/>
    <property type="molecule type" value="Genomic_DNA"/>
</dbReference>
<dbReference type="Proteomes" id="UP001209878">
    <property type="component" value="Unassembled WGS sequence"/>
</dbReference>
<protein>
    <recommendedName>
        <fullName evidence="3">LamG domain-containing protein</fullName>
    </recommendedName>
</protein>
<evidence type="ECO:0000313" key="1">
    <source>
        <dbReference type="EMBL" id="KAK2162006.1"/>
    </source>
</evidence>
<proteinExistence type="predicted"/>
<keyword evidence="2" id="KW-1185">Reference proteome</keyword>